<feature type="region of interest" description="Disordered" evidence="1">
    <location>
        <begin position="649"/>
        <end position="688"/>
    </location>
</feature>
<gene>
    <name evidence="2" type="ORF">Clacol_007905</name>
</gene>
<sequence>MTQPLIDKFVNLSNELAKQKLPLKEICERLQKRYDNVKMEGNLWNPFLSVPAIELNVHMDCPTEILHTILLGVIKYFWGQTAYLIIQAKKLDIFRARLDSVSSDGLNIPNIMANYICQYRGSLIGKHFKMLLQIMPNIIYDLVHSDLLHEELEQYDKSAKRYVQATAKVHQIITSTLEYQKLLGFPKTDPQEPSILGHITLESLSNGGESRSRQTYTWRSLSLSKFTEFTNEFPPETLFYKGQSILAQNKDVARLNSAIIFSSSSFEGYQLGSVNEILVEKSKGESYIAVQMFEFTGERHHQLDLPVILLSQKYKCIKAKDILCVVNKQHDCSSCGCTTSELVPIYQERQCTTRHQKAVHHTNSTRFLLNTLSLHNYKLLKKVLPITLPSPRTYYCGDEHVTVCLEMVKKVQDKKTQQKEAQETRELNNDDRESQIMSRHIELVFVPPELPQHHVISNMGLTQISQSAGFGMVAPPSTVVPPAPQTYSQLHMLSGSSIGSEYSQSLPTYPVYNYEINPAHSYSSLPIPMQYPVHLPYPPYPTYPSNTYLNFPNILTAPLYNSRPSALAPPSYPMTDSNYAQFEPISSASKASSLRVTSSSGLQDSGGTACSISHPATNTVTTCPITPSSSVHSDGNVLSALPHNLGYNASHSTNTSNPNIHPLTSSSIRSGHIHSDHDDSSVPSPSTIHNVSHSVNPAVSNIGQEHSSPISSENLFTTQDDVVTDNASPWANAATLVSPFHQGHRCNQSEIHSPPRPSHIPVAVNKIRIASELADEHGLTQTNKLKVEKAARMDTHVLLINIFCKLMYMEQDMNTTDPESIKDASWVKNDLSLFVKDLLMTPSIASYSRPMTAFAFNKLLGTPLLCKIPDTVIEEPVLIKKLRSIFFTYCNTWRTRAHKLIVQAVAKGHTANQLATDLAHDNFIITKPSISRAAILRYAAVHHLRAIKDNTFGQPIQLQLMLEGTPVSSVENTVHSVNVYMRGDFWHDIDIFLAGLHKLSSVERLPLGSQQPIIQVVEGVYHQIDTRLFKYEIELGSYEIKGPLRQVAVENLIADFKLDIDSILKNAKHGEHSQSKLIHASSPTSEDK</sequence>
<comment type="caution">
    <text evidence="2">The sequence shown here is derived from an EMBL/GenBank/DDBJ whole genome shotgun (WGS) entry which is preliminary data.</text>
</comment>
<dbReference type="Proteomes" id="UP001050691">
    <property type="component" value="Unassembled WGS sequence"/>
</dbReference>
<evidence type="ECO:0000313" key="2">
    <source>
        <dbReference type="EMBL" id="GJJ13649.1"/>
    </source>
</evidence>
<dbReference type="AlphaFoldDB" id="A0AAV5AG86"/>
<keyword evidence="3" id="KW-1185">Reference proteome</keyword>
<name>A0AAV5AG86_9AGAM</name>
<dbReference type="EMBL" id="BPWL01000009">
    <property type="protein sequence ID" value="GJJ13649.1"/>
    <property type="molecule type" value="Genomic_DNA"/>
</dbReference>
<proteinExistence type="predicted"/>
<evidence type="ECO:0000256" key="1">
    <source>
        <dbReference type="SAM" id="MobiDB-lite"/>
    </source>
</evidence>
<dbReference type="PANTHER" id="PTHR31912">
    <property type="entry name" value="IP13529P"/>
    <property type="match status" value="1"/>
</dbReference>
<reference evidence="2" key="1">
    <citation type="submission" date="2021-10" db="EMBL/GenBank/DDBJ databases">
        <title>De novo Genome Assembly of Clathrus columnatus (Basidiomycota, Fungi) Using Illumina and Nanopore Sequence Data.</title>
        <authorList>
            <person name="Ogiso-Tanaka E."/>
            <person name="Itagaki H."/>
            <person name="Hosoya T."/>
            <person name="Hosaka K."/>
        </authorList>
    </citation>
    <scope>NUCLEOTIDE SEQUENCE</scope>
    <source>
        <strain evidence="2">MO-923</strain>
    </source>
</reference>
<organism evidence="2 3">
    <name type="scientific">Clathrus columnatus</name>
    <dbReference type="NCBI Taxonomy" id="1419009"/>
    <lineage>
        <taxon>Eukaryota</taxon>
        <taxon>Fungi</taxon>
        <taxon>Dikarya</taxon>
        <taxon>Basidiomycota</taxon>
        <taxon>Agaricomycotina</taxon>
        <taxon>Agaricomycetes</taxon>
        <taxon>Phallomycetidae</taxon>
        <taxon>Phallales</taxon>
        <taxon>Clathraceae</taxon>
        <taxon>Clathrus</taxon>
    </lineage>
</organism>
<evidence type="ECO:0000313" key="3">
    <source>
        <dbReference type="Proteomes" id="UP001050691"/>
    </source>
</evidence>
<protein>
    <submittedName>
        <fullName evidence="2">Uncharacterized protein</fullName>
    </submittedName>
</protein>
<feature type="compositionally biased region" description="Polar residues" evidence="1">
    <location>
        <begin position="649"/>
        <end position="664"/>
    </location>
</feature>
<accession>A0AAV5AG86</accession>
<dbReference type="PANTHER" id="PTHR31912:SF34">
    <property type="entry name" value="NOTOCHORD-RELATED PROTEIN"/>
    <property type="match status" value="1"/>
</dbReference>